<organism evidence="1 2">
    <name type="scientific">Beauveria bassiana D1-5</name>
    <dbReference type="NCBI Taxonomy" id="1245745"/>
    <lineage>
        <taxon>Eukaryota</taxon>
        <taxon>Fungi</taxon>
        <taxon>Dikarya</taxon>
        <taxon>Ascomycota</taxon>
        <taxon>Pezizomycotina</taxon>
        <taxon>Sordariomycetes</taxon>
        <taxon>Hypocreomycetidae</taxon>
        <taxon>Hypocreales</taxon>
        <taxon>Cordycipitaceae</taxon>
        <taxon>Beauveria</taxon>
    </lineage>
</organism>
<accession>A0A0A2V4H3</accession>
<protein>
    <submittedName>
        <fullName evidence="1">Uncharacterized protein</fullName>
    </submittedName>
</protein>
<evidence type="ECO:0000313" key="1">
    <source>
        <dbReference type="EMBL" id="KGQ02388.1"/>
    </source>
</evidence>
<evidence type="ECO:0000313" key="2">
    <source>
        <dbReference type="Proteomes" id="UP000030106"/>
    </source>
</evidence>
<name>A0A0A2V4H3_BEABA</name>
<dbReference type="HOGENOM" id="CLU_1299493_0_0_1"/>
<comment type="caution">
    <text evidence="1">The sequence shown here is derived from an EMBL/GenBank/DDBJ whole genome shotgun (WGS) entry which is preliminary data.</text>
</comment>
<dbReference type="Proteomes" id="UP000030106">
    <property type="component" value="Unassembled WGS sequence"/>
</dbReference>
<reference evidence="1 2" key="1">
    <citation type="submission" date="2012-10" db="EMBL/GenBank/DDBJ databases">
        <title>Genome sequencing and analysis of entomopathogenic fungi Beauveria bassiana D1-5.</title>
        <authorList>
            <person name="Li Q."/>
            <person name="Wang L."/>
            <person name="Zhang Z."/>
            <person name="Wang Q."/>
            <person name="Ren J."/>
            <person name="Wang M."/>
            <person name="Xu W."/>
            <person name="Wang J."/>
            <person name="Lu Y."/>
            <person name="Du Q."/>
            <person name="Sun Z."/>
        </authorList>
    </citation>
    <scope>NUCLEOTIDE SEQUENCE [LARGE SCALE GENOMIC DNA]</scope>
    <source>
        <strain evidence="1 2">D1-5</strain>
    </source>
</reference>
<dbReference type="EMBL" id="ANFO01001590">
    <property type="protein sequence ID" value="KGQ02388.1"/>
    <property type="molecule type" value="Genomic_DNA"/>
</dbReference>
<gene>
    <name evidence="1" type="ORF">BBAD15_g12402</name>
</gene>
<sequence>MAVELADVDLADQRRDVLIVLVTRFGLGDRHLAQHRRVQAHHAELRDVAVELLQALDRPRRHDAREVAARNAVFLFERVAEAFRMEQAKRRLVHRRALERVDGEALHQHLEAFGDGRLAAADRPQQIEDLLALFQSLRGVLEERHDLPDDVLHAVELLERRIAPDGPVGKQTGKTWVVARIHDFRFANRRQHALSGAGVCHRVASGEVQIFL</sequence>
<dbReference type="AlphaFoldDB" id="A0A0A2V4H3"/>
<proteinExistence type="predicted"/>